<dbReference type="KEGG" id="pco:PHACADRAFT_23618"/>
<protein>
    <recommendedName>
        <fullName evidence="3">HNH nuclease domain-containing protein</fullName>
    </recommendedName>
</protein>
<dbReference type="AlphaFoldDB" id="K5WL60"/>
<evidence type="ECO:0000313" key="2">
    <source>
        <dbReference type="Proteomes" id="UP000008370"/>
    </source>
</evidence>
<evidence type="ECO:0008006" key="3">
    <source>
        <dbReference type="Google" id="ProtNLM"/>
    </source>
</evidence>
<keyword evidence="2" id="KW-1185">Reference proteome</keyword>
<dbReference type="InParanoid" id="K5WL60"/>
<dbReference type="HOGENOM" id="CLU_912482_0_0_1"/>
<gene>
    <name evidence="1" type="ORF">PHACADRAFT_23618</name>
</gene>
<organism evidence="1 2">
    <name type="scientific">Phanerochaete carnosa (strain HHB-10118-sp)</name>
    <name type="common">White-rot fungus</name>
    <name type="synonym">Peniophora carnosa</name>
    <dbReference type="NCBI Taxonomy" id="650164"/>
    <lineage>
        <taxon>Eukaryota</taxon>
        <taxon>Fungi</taxon>
        <taxon>Dikarya</taxon>
        <taxon>Basidiomycota</taxon>
        <taxon>Agaricomycotina</taxon>
        <taxon>Agaricomycetes</taxon>
        <taxon>Polyporales</taxon>
        <taxon>Phanerochaetaceae</taxon>
        <taxon>Phanerochaete</taxon>
    </lineage>
</organism>
<accession>K5WL60</accession>
<name>K5WL60_PHACS</name>
<dbReference type="RefSeq" id="XP_007389551.1">
    <property type="nucleotide sequence ID" value="XM_007389489.1"/>
</dbReference>
<sequence length="305" mass="34243">MWYESSVVVRISLAGGRLRVPYLRLASAGTRTAREAISLAEQEPQRLFNFGVPGSFGPSPTPASINSVFNVYFFLPALGRFEGQRPLISFAAYDSDPILGREQSGVDYPVVIEACYVIDNNKKGFISSTRDCEGRMPDMTRVLVPGEYFYVVTDSDINKTYEVVASLHDWCFPGSIPARWMSAFRSASPKPERYTNVYSTPRMAQTVEGQDRAYLLTRYLEVQHLGEDIPTSSNGLALRKDISLVSDAHSFVLAIRDGVVVWHFWDFSEQLAYIYQNVIVKVPSEVSPELLYARFTLATIKKASF</sequence>
<reference evidence="1 2" key="1">
    <citation type="journal article" date="2012" name="BMC Genomics">
        <title>Comparative genomics of the white-rot fungi, Phanerochaete carnosa and P. chrysosporium, to elucidate the genetic basis of the distinct wood types they colonize.</title>
        <authorList>
            <person name="Suzuki H."/>
            <person name="MacDonald J."/>
            <person name="Syed K."/>
            <person name="Salamov A."/>
            <person name="Hori C."/>
            <person name="Aerts A."/>
            <person name="Henrissat B."/>
            <person name="Wiebenga A."/>
            <person name="vanKuyk P.A."/>
            <person name="Barry K."/>
            <person name="Lindquist E."/>
            <person name="LaButti K."/>
            <person name="Lapidus A."/>
            <person name="Lucas S."/>
            <person name="Coutinho P."/>
            <person name="Gong Y."/>
            <person name="Samejima M."/>
            <person name="Mahadevan R."/>
            <person name="Abou-Zaid M."/>
            <person name="de Vries R.P."/>
            <person name="Igarashi K."/>
            <person name="Yadav J.S."/>
            <person name="Grigoriev I.V."/>
            <person name="Master E.R."/>
        </authorList>
    </citation>
    <scope>NUCLEOTIDE SEQUENCE [LARGE SCALE GENOMIC DNA]</scope>
    <source>
        <strain evidence="1 2">HHB-10118-sp</strain>
    </source>
</reference>
<dbReference type="Proteomes" id="UP000008370">
    <property type="component" value="Unassembled WGS sequence"/>
</dbReference>
<dbReference type="EMBL" id="JH930468">
    <property type="protein sequence ID" value="EKM60165.1"/>
    <property type="molecule type" value="Genomic_DNA"/>
</dbReference>
<dbReference type="OrthoDB" id="2793280at2759"/>
<dbReference type="GeneID" id="18913649"/>
<evidence type="ECO:0000313" key="1">
    <source>
        <dbReference type="EMBL" id="EKM60165.1"/>
    </source>
</evidence>
<proteinExistence type="predicted"/>